<keyword evidence="7" id="KW-0456">Lyase</keyword>
<protein>
    <recommendedName>
        <fullName evidence="2">isochorismatase</fullName>
        <ecNumber evidence="2">3.3.2.1</ecNumber>
    </recommendedName>
</protein>
<dbReference type="InterPro" id="IPR036380">
    <property type="entry name" value="Isochorismatase-like_sf"/>
</dbReference>
<dbReference type="PANTHER" id="PTHR43540:SF3">
    <property type="entry name" value="ENTEROBACTIN SYNTHASE COMPONENT B"/>
    <property type="match status" value="1"/>
</dbReference>
<keyword evidence="3 7" id="KW-0378">Hydrolase</keyword>
<dbReference type="PRINTS" id="PR01398">
    <property type="entry name" value="ISCHRISMTASE"/>
</dbReference>
<dbReference type="InterPro" id="IPR050272">
    <property type="entry name" value="Isochorismatase-like_hydrls"/>
</dbReference>
<organism evidence="7 8">
    <name type="scientific">Phytomonospora endophytica</name>
    <dbReference type="NCBI Taxonomy" id="714109"/>
    <lineage>
        <taxon>Bacteria</taxon>
        <taxon>Bacillati</taxon>
        <taxon>Actinomycetota</taxon>
        <taxon>Actinomycetes</taxon>
        <taxon>Micromonosporales</taxon>
        <taxon>Micromonosporaceae</taxon>
        <taxon>Phytomonospora</taxon>
    </lineage>
</organism>
<dbReference type="RefSeq" id="WP_184785883.1">
    <property type="nucleotide sequence ID" value="NZ_BONT01000020.1"/>
</dbReference>
<comment type="catalytic activity">
    <reaction evidence="4">
        <text>isochorismate + H2O = (2S,3S)-2,3-dihydroxy-2,3-dihydrobenzoate + pyruvate</text>
        <dbReference type="Rhea" id="RHEA:11112"/>
        <dbReference type="ChEBI" id="CHEBI:15361"/>
        <dbReference type="ChEBI" id="CHEBI:15377"/>
        <dbReference type="ChEBI" id="CHEBI:29780"/>
        <dbReference type="ChEBI" id="CHEBI:58764"/>
        <dbReference type="EC" id="3.3.2.1"/>
    </reaction>
</comment>
<comment type="caution">
    <text evidence="7">The sequence shown here is derived from an EMBL/GenBank/DDBJ whole genome shotgun (WGS) entry which is preliminary data.</text>
</comment>
<dbReference type="Gene3D" id="1.10.1200.10">
    <property type="entry name" value="ACP-like"/>
    <property type="match status" value="1"/>
</dbReference>
<dbReference type="Gene3D" id="3.40.50.850">
    <property type="entry name" value="Isochorismatase-like"/>
    <property type="match status" value="1"/>
</dbReference>
<dbReference type="InterPro" id="IPR009081">
    <property type="entry name" value="PP-bd_ACP"/>
</dbReference>
<dbReference type="InterPro" id="IPR036736">
    <property type="entry name" value="ACP-like_sf"/>
</dbReference>
<reference evidence="7 8" key="1">
    <citation type="submission" date="2020-08" db="EMBL/GenBank/DDBJ databases">
        <title>Genomic Encyclopedia of Type Strains, Phase IV (KMG-IV): sequencing the most valuable type-strain genomes for metagenomic binning, comparative biology and taxonomic classification.</title>
        <authorList>
            <person name="Goeker M."/>
        </authorList>
    </citation>
    <scope>NUCLEOTIDE SEQUENCE [LARGE SCALE GENOMIC DNA]</scope>
    <source>
        <strain evidence="7 8">YIM 65646</strain>
    </source>
</reference>
<evidence type="ECO:0000256" key="2">
    <source>
        <dbReference type="ARBA" id="ARBA00012100"/>
    </source>
</evidence>
<dbReference type="Pfam" id="PF00857">
    <property type="entry name" value="Isochorismatase"/>
    <property type="match status" value="1"/>
</dbReference>
<dbReference type="PANTHER" id="PTHR43540">
    <property type="entry name" value="PEROXYUREIDOACRYLATE/UREIDOACRYLATE AMIDOHYDROLASE-RELATED"/>
    <property type="match status" value="1"/>
</dbReference>
<dbReference type="InterPro" id="IPR000868">
    <property type="entry name" value="Isochorismatase-like_dom"/>
</dbReference>
<feature type="modified residue" description="O-(pantetheine 4'-phosphoryl)serine" evidence="5">
    <location>
        <position position="231"/>
    </location>
</feature>
<dbReference type="SUPFAM" id="SSF52499">
    <property type="entry name" value="Isochorismatase-like hydrolases"/>
    <property type="match status" value="1"/>
</dbReference>
<comment type="cofactor">
    <cofactor evidence="5">
        <name>pantetheine 4'-phosphate</name>
        <dbReference type="ChEBI" id="CHEBI:47942"/>
    </cofactor>
    <text evidence="5">Binds 1 phosphopantetheine covalently.</text>
</comment>
<evidence type="ECO:0000313" key="8">
    <source>
        <dbReference type="Proteomes" id="UP000548476"/>
    </source>
</evidence>
<comment type="pathway">
    <text evidence="1">Siderophore biosynthesis.</text>
</comment>
<dbReference type="GO" id="GO:0016829">
    <property type="term" value="F:lyase activity"/>
    <property type="evidence" value="ECO:0007669"/>
    <property type="project" value="UniProtKB-KW"/>
</dbReference>
<dbReference type="PIRSF" id="PIRSF001111">
    <property type="entry name" value="Isochorismatase"/>
    <property type="match status" value="1"/>
</dbReference>
<sequence length="269" mass="29161">MPIPRIAPYPLPGADSLPPNRVDWRFVPERAVLLVHDMQRYFLDFYDGEFTSLYEGVARLRKLGIPAVYTAQTAPQDPVSRGLLTDMWGPGIADRAEIVAAVAPAAGEPVLEKHRYSAFVRSDLAERMAAMGRDQLVLCGVYAHIGILHTALDAFARDIKPFVVADATADFGREQHDRALSLVASTCGRVVTVAGLSSPGITLAEVRAEVAALLDEPVDDDESLIDAGLDSIRVMTLVESWKARGLSVGFADLAEDPTIEGFHRVLVNA</sequence>
<evidence type="ECO:0000256" key="5">
    <source>
        <dbReference type="PIRSR" id="PIRSR001111-50"/>
    </source>
</evidence>
<evidence type="ECO:0000256" key="4">
    <source>
        <dbReference type="ARBA" id="ARBA00048590"/>
    </source>
</evidence>
<gene>
    <name evidence="7" type="ORF">HNR73_000806</name>
</gene>
<evidence type="ECO:0000256" key="3">
    <source>
        <dbReference type="ARBA" id="ARBA00022801"/>
    </source>
</evidence>
<evidence type="ECO:0000313" key="7">
    <source>
        <dbReference type="EMBL" id="MBB6032959.1"/>
    </source>
</evidence>
<keyword evidence="5" id="KW-0597">Phosphoprotein</keyword>
<dbReference type="EC" id="3.3.2.1" evidence="2"/>
<evidence type="ECO:0000259" key="6">
    <source>
        <dbReference type="PROSITE" id="PS50075"/>
    </source>
</evidence>
<dbReference type="AlphaFoldDB" id="A0A841FJZ4"/>
<feature type="domain" description="Carrier" evidence="6">
    <location>
        <begin position="197"/>
        <end position="269"/>
    </location>
</feature>
<proteinExistence type="predicted"/>
<accession>A0A841FJZ4</accession>
<keyword evidence="5" id="KW-0596">Phosphopantetheine</keyword>
<dbReference type="InterPro" id="IPR016291">
    <property type="entry name" value="Isochorismatase"/>
</dbReference>
<dbReference type="GO" id="GO:0008908">
    <property type="term" value="F:isochorismatase activity"/>
    <property type="evidence" value="ECO:0007669"/>
    <property type="project" value="UniProtKB-EC"/>
</dbReference>
<evidence type="ECO:0000256" key="1">
    <source>
        <dbReference type="ARBA" id="ARBA00004924"/>
    </source>
</evidence>
<name>A0A841FJZ4_9ACTN</name>
<dbReference type="Proteomes" id="UP000548476">
    <property type="component" value="Unassembled WGS sequence"/>
</dbReference>
<keyword evidence="8" id="KW-1185">Reference proteome</keyword>
<dbReference type="EMBL" id="JACHGT010000002">
    <property type="protein sequence ID" value="MBB6032959.1"/>
    <property type="molecule type" value="Genomic_DNA"/>
</dbReference>
<dbReference type="PROSITE" id="PS50075">
    <property type="entry name" value="CARRIER"/>
    <property type="match status" value="1"/>
</dbReference>
<dbReference type="SUPFAM" id="SSF47336">
    <property type="entry name" value="ACP-like"/>
    <property type="match status" value="1"/>
</dbReference>
<dbReference type="Pfam" id="PF00550">
    <property type="entry name" value="PP-binding"/>
    <property type="match status" value="1"/>
</dbReference>